<dbReference type="OrthoDB" id="79871at2759"/>
<dbReference type="EMBL" id="LUCH01021113">
    <property type="protein sequence ID" value="KAF5394105.1"/>
    <property type="molecule type" value="Genomic_DNA"/>
</dbReference>
<protein>
    <submittedName>
        <fullName evidence="2">Uncharacterized protein</fullName>
    </submittedName>
</protein>
<sequence length="109" mass="12790">MVYVEACRSLMTAVMSVVFTTSWFLRHSYEIFKRAKDRFSAETSVHDQSCLQPDPWLVLLQIEQLVTSRNCSSETVNTMSEHRNGSGRFRAWILQAPMRQVNFLFVYLY</sequence>
<keyword evidence="1" id="KW-1133">Transmembrane helix</keyword>
<comment type="caution">
    <text evidence="2">The sequence shown here is derived from an EMBL/GenBank/DDBJ whole genome shotgun (WGS) entry which is preliminary data.</text>
</comment>
<reference evidence="2" key="1">
    <citation type="submission" date="2019-05" db="EMBL/GenBank/DDBJ databases">
        <title>Annotation for the trematode Paragonimus heterotremus.</title>
        <authorList>
            <person name="Choi Y.-J."/>
        </authorList>
    </citation>
    <scope>NUCLEOTIDE SEQUENCE</scope>
    <source>
        <strain evidence="2">LC</strain>
    </source>
</reference>
<keyword evidence="1" id="KW-0812">Transmembrane</keyword>
<gene>
    <name evidence="2" type="ORF">PHET_12328</name>
</gene>
<dbReference type="InterPro" id="IPR037213">
    <property type="entry name" value="Run_dom_sf"/>
</dbReference>
<evidence type="ECO:0000256" key="1">
    <source>
        <dbReference type="SAM" id="Phobius"/>
    </source>
</evidence>
<keyword evidence="3" id="KW-1185">Reference proteome</keyword>
<dbReference type="AlphaFoldDB" id="A0A8J4WKV7"/>
<dbReference type="Gene3D" id="1.20.58.900">
    <property type="match status" value="1"/>
</dbReference>
<evidence type="ECO:0000313" key="2">
    <source>
        <dbReference type="EMBL" id="KAF5394105.1"/>
    </source>
</evidence>
<proteinExistence type="predicted"/>
<name>A0A8J4WKV7_9TREM</name>
<keyword evidence="1" id="KW-0472">Membrane</keyword>
<feature type="transmembrane region" description="Helical" evidence="1">
    <location>
        <begin position="6"/>
        <end position="25"/>
    </location>
</feature>
<evidence type="ECO:0000313" key="3">
    <source>
        <dbReference type="Proteomes" id="UP000748531"/>
    </source>
</evidence>
<accession>A0A8J4WKV7</accession>
<dbReference type="Proteomes" id="UP000748531">
    <property type="component" value="Unassembled WGS sequence"/>
</dbReference>
<organism evidence="2 3">
    <name type="scientific">Paragonimus heterotremus</name>
    <dbReference type="NCBI Taxonomy" id="100268"/>
    <lineage>
        <taxon>Eukaryota</taxon>
        <taxon>Metazoa</taxon>
        <taxon>Spiralia</taxon>
        <taxon>Lophotrochozoa</taxon>
        <taxon>Platyhelminthes</taxon>
        <taxon>Trematoda</taxon>
        <taxon>Digenea</taxon>
        <taxon>Plagiorchiida</taxon>
        <taxon>Troglotremata</taxon>
        <taxon>Troglotrematidae</taxon>
        <taxon>Paragonimus</taxon>
    </lineage>
</organism>